<accession>A0A372JBJ5</accession>
<name>A0A372JBJ5_9ACTN</name>
<keyword evidence="8" id="KW-1185">Reference proteome</keyword>
<evidence type="ECO:0000256" key="3">
    <source>
        <dbReference type="ARBA" id="ARBA00022989"/>
    </source>
</evidence>
<keyword evidence="4 5" id="KW-0472">Membrane</keyword>
<dbReference type="Pfam" id="PF07690">
    <property type="entry name" value="MFS_1"/>
    <property type="match status" value="1"/>
</dbReference>
<comment type="caution">
    <text evidence="7">The sequence shown here is derived from an EMBL/GenBank/DDBJ whole genome shotgun (WGS) entry which is preliminary data.</text>
</comment>
<dbReference type="SUPFAM" id="SSF103473">
    <property type="entry name" value="MFS general substrate transporter"/>
    <property type="match status" value="1"/>
</dbReference>
<evidence type="ECO:0000256" key="5">
    <source>
        <dbReference type="SAM" id="Phobius"/>
    </source>
</evidence>
<dbReference type="GO" id="GO:0005886">
    <property type="term" value="C:plasma membrane"/>
    <property type="evidence" value="ECO:0007669"/>
    <property type="project" value="UniProtKB-SubCell"/>
</dbReference>
<feature type="transmembrane region" description="Helical" evidence="5">
    <location>
        <begin position="41"/>
        <end position="59"/>
    </location>
</feature>
<dbReference type="GO" id="GO:0022857">
    <property type="term" value="F:transmembrane transporter activity"/>
    <property type="evidence" value="ECO:0007669"/>
    <property type="project" value="InterPro"/>
</dbReference>
<dbReference type="Gene3D" id="1.20.1250.20">
    <property type="entry name" value="MFS general substrate transporter like domains"/>
    <property type="match status" value="1"/>
</dbReference>
<dbReference type="OrthoDB" id="151222at2"/>
<dbReference type="PANTHER" id="PTHR23514:SF13">
    <property type="entry name" value="INNER MEMBRANE PROTEIN YBJJ"/>
    <property type="match status" value="1"/>
</dbReference>
<dbReference type="EMBL" id="QURH01000977">
    <property type="protein sequence ID" value="RFU37381.1"/>
    <property type="molecule type" value="Genomic_DNA"/>
</dbReference>
<dbReference type="PANTHER" id="PTHR23514">
    <property type="entry name" value="BYPASS OF STOP CODON PROTEIN 6"/>
    <property type="match status" value="1"/>
</dbReference>
<evidence type="ECO:0000256" key="4">
    <source>
        <dbReference type="ARBA" id="ARBA00023136"/>
    </source>
</evidence>
<feature type="domain" description="Major facilitator superfamily (MFS) profile" evidence="6">
    <location>
        <begin position="1"/>
        <end position="196"/>
    </location>
</feature>
<comment type="subcellular location">
    <subcellularLocation>
        <location evidence="1">Cell membrane</location>
        <topology evidence="1">Multi-pass membrane protein</topology>
    </subcellularLocation>
</comment>
<keyword evidence="3 5" id="KW-1133">Transmembrane helix</keyword>
<sequence>MLLRARTGTFLTFALAGLLCGVWTSRMPALASKFGTSEGEIGIVVLVWGLGALVAMQGLRAVMGRVGSRAVLRVALPLTAVSYIGVAYAPTYGVLIAAVALFGMTFGITDIAMNAQASVVEQAYRRSILSSMHAGWCVGAMTGGLIGFGTAHAGLGFSATVLAASLAALPLALLLGPTYLADRPARAASGAGRRRA</sequence>
<dbReference type="InterPro" id="IPR011701">
    <property type="entry name" value="MFS"/>
</dbReference>
<reference evidence="7 8" key="1">
    <citation type="submission" date="2018-08" db="EMBL/GenBank/DDBJ databases">
        <title>Actinomadura jelena sp. nov., a novel Actinomycete isolated from soil in Chad.</title>
        <authorList>
            <person name="Shi L."/>
        </authorList>
    </citation>
    <scope>NUCLEOTIDE SEQUENCE [LARGE SCALE GENOMIC DNA]</scope>
    <source>
        <strain evidence="7 8">NEAU-G17</strain>
    </source>
</reference>
<dbReference type="PROSITE" id="PS50850">
    <property type="entry name" value="MFS"/>
    <property type="match status" value="1"/>
</dbReference>
<dbReference type="InterPro" id="IPR020846">
    <property type="entry name" value="MFS_dom"/>
</dbReference>
<evidence type="ECO:0000313" key="7">
    <source>
        <dbReference type="EMBL" id="RFU37381.1"/>
    </source>
</evidence>
<dbReference type="InterPro" id="IPR051788">
    <property type="entry name" value="MFS_Transporter"/>
</dbReference>
<feature type="transmembrane region" description="Helical" evidence="5">
    <location>
        <begin position="134"/>
        <end position="155"/>
    </location>
</feature>
<feature type="transmembrane region" description="Helical" evidence="5">
    <location>
        <begin position="95"/>
        <end position="113"/>
    </location>
</feature>
<organism evidence="7 8">
    <name type="scientific">Actinomadura logoneensis</name>
    <dbReference type="NCBI Taxonomy" id="2293572"/>
    <lineage>
        <taxon>Bacteria</taxon>
        <taxon>Bacillati</taxon>
        <taxon>Actinomycetota</taxon>
        <taxon>Actinomycetes</taxon>
        <taxon>Streptosporangiales</taxon>
        <taxon>Thermomonosporaceae</taxon>
        <taxon>Actinomadura</taxon>
    </lineage>
</organism>
<evidence type="ECO:0000256" key="1">
    <source>
        <dbReference type="ARBA" id="ARBA00004651"/>
    </source>
</evidence>
<protein>
    <submittedName>
        <fullName evidence="7">MFS transporter</fullName>
    </submittedName>
</protein>
<keyword evidence="2 5" id="KW-0812">Transmembrane</keyword>
<dbReference type="RefSeq" id="WP_117361006.1">
    <property type="nucleotide sequence ID" value="NZ_QURH01000977.1"/>
</dbReference>
<proteinExistence type="predicted"/>
<gene>
    <name evidence="7" type="ORF">DZF91_33220</name>
</gene>
<feature type="transmembrane region" description="Helical" evidence="5">
    <location>
        <begin position="161"/>
        <end position="180"/>
    </location>
</feature>
<dbReference type="InterPro" id="IPR036259">
    <property type="entry name" value="MFS_trans_sf"/>
</dbReference>
<feature type="transmembrane region" description="Helical" evidence="5">
    <location>
        <begin position="71"/>
        <end position="89"/>
    </location>
</feature>
<evidence type="ECO:0000256" key="2">
    <source>
        <dbReference type="ARBA" id="ARBA00022692"/>
    </source>
</evidence>
<evidence type="ECO:0000259" key="6">
    <source>
        <dbReference type="PROSITE" id="PS50850"/>
    </source>
</evidence>
<feature type="non-terminal residue" evidence="7">
    <location>
        <position position="196"/>
    </location>
</feature>
<evidence type="ECO:0000313" key="8">
    <source>
        <dbReference type="Proteomes" id="UP000261811"/>
    </source>
</evidence>
<dbReference type="AlphaFoldDB" id="A0A372JBJ5"/>
<dbReference type="Proteomes" id="UP000261811">
    <property type="component" value="Unassembled WGS sequence"/>
</dbReference>